<reference evidence="3" key="1">
    <citation type="submission" date="2016-10" db="EMBL/GenBank/DDBJ databases">
        <title>Comparative genomics uncovers the prolific and rare metabolic potential of the cyanobacterial genus Moorea.</title>
        <authorList>
            <person name="Leao T."/>
            <person name="Castelao G."/>
            <person name="Korobeynikov A."/>
            <person name="Monroe E.A."/>
            <person name="Podell S."/>
            <person name="Glukhov E."/>
            <person name="Allen E."/>
            <person name="Gerwick W.H."/>
            <person name="Gerwick L."/>
        </authorList>
    </citation>
    <scope>NUCLEOTIDE SEQUENCE [LARGE SCALE GENOMIC DNA]</scope>
    <source>
        <strain evidence="3">PAL-8-15-08-1</strain>
    </source>
</reference>
<sequence>MVTAIPANQITLYDLRVKFGLERTDDEQFFQEWQDDLPELTELEKKELNEIKKDYLHLSERPMVETIVKMVVLSPLLKLAGFYRPPFYITAEKVVEITSQDQETIITGRLDLLIYTPEFWVLVIEAKRADYSLEVGIPQALSYMLGNIESKRPAFGFITNGPDFIFLKLSKDNTPKYGESDSFSLRNKTGLEQVLKILKRFNELVSQ</sequence>
<gene>
    <name evidence="2" type="ORF">BJP34_05555</name>
</gene>
<dbReference type="Pfam" id="PF04313">
    <property type="entry name" value="HSDR_N"/>
    <property type="match status" value="1"/>
</dbReference>
<dbReference type="RefSeq" id="WP_070391485.1">
    <property type="nucleotide sequence ID" value="NZ_CP017599.1"/>
</dbReference>
<dbReference type="GO" id="GO:0005524">
    <property type="term" value="F:ATP binding"/>
    <property type="evidence" value="ECO:0007669"/>
    <property type="project" value="UniProtKB-KW"/>
</dbReference>
<dbReference type="STRING" id="1458985.BJP34_05555"/>
<organism evidence="2 3">
    <name type="scientific">Moorena producens PAL-8-15-08-1</name>
    <dbReference type="NCBI Taxonomy" id="1458985"/>
    <lineage>
        <taxon>Bacteria</taxon>
        <taxon>Bacillati</taxon>
        <taxon>Cyanobacteriota</taxon>
        <taxon>Cyanophyceae</taxon>
        <taxon>Coleofasciculales</taxon>
        <taxon>Coleofasciculaceae</taxon>
        <taxon>Moorena</taxon>
    </lineage>
</organism>
<dbReference type="AlphaFoldDB" id="A0A1D8TMZ9"/>
<dbReference type="KEGG" id="mpro:BJP34_05555"/>
<dbReference type="InterPro" id="IPR007409">
    <property type="entry name" value="Restrct_endonuc_type1_HsdR_N"/>
</dbReference>
<dbReference type="GO" id="GO:0003677">
    <property type="term" value="F:DNA binding"/>
    <property type="evidence" value="ECO:0007669"/>
    <property type="project" value="UniProtKB-KW"/>
</dbReference>
<keyword evidence="2" id="KW-0540">Nuclease</keyword>
<dbReference type="GO" id="GO:0009307">
    <property type="term" value="P:DNA restriction-modification system"/>
    <property type="evidence" value="ECO:0007669"/>
    <property type="project" value="UniProtKB-KW"/>
</dbReference>
<name>A0A1D8TMZ9_9CYAN</name>
<dbReference type="GO" id="GO:0009035">
    <property type="term" value="F:type I site-specific deoxyribonuclease activity"/>
    <property type="evidence" value="ECO:0007669"/>
    <property type="project" value="UniProtKB-EC"/>
</dbReference>
<accession>A0A1D8TMZ9</accession>
<dbReference type="OrthoDB" id="511707at2"/>
<evidence type="ECO:0000313" key="3">
    <source>
        <dbReference type="Proteomes" id="UP000177870"/>
    </source>
</evidence>
<protein>
    <submittedName>
        <fullName evidence="2">Restriction endonuclease subunit R</fullName>
    </submittedName>
</protein>
<feature type="domain" description="Restriction endonuclease type I HsdR N-terminal" evidence="1">
    <location>
        <begin position="49"/>
        <end position="172"/>
    </location>
</feature>
<evidence type="ECO:0000259" key="1">
    <source>
        <dbReference type="Pfam" id="PF04313"/>
    </source>
</evidence>
<dbReference type="EMBL" id="CP017599">
    <property type="protein sequence ID" value="AOW98984.1"/>
    <property type="molecule type" value="Genomic_DNA"/>
</dbReference>
<dbReference type="Gene3D" id="3.90.1570.30">
    <property type="match status" value="1"/>
</dbReference>
<keyword evidence="2" id="KW-0378">Hydrolase</keyword>
<evidence type="ECO:0000313" key="2">
    <source>
        <dbReference type="EMBL" id="AOW98984.1"/>
    </source>
</evidence>
<keyword evidence="2" id="KW-0255">Endonuclease</keyword>
<dbReference type="Proteomes" id="UP000177870">
    <property type="component" value="Chromosome"/>
</dbReference>
<proteinExistence type="predicted"/>